<feature type="region of interest" description="Disordered" evidence="1">
    <location>
        <begin position="88"/>
        <end position="120"/>
    </location>
</feature>
<dbReference type="Proteomes" id="UP000765509">
    <property type="component" value="Unassembled WGS sequence"/>
</dbReference>
<proteinExistence type="predicted"/>
<protein>
    <submittedName>
        <fullName evidence="2">Uncharacterized protein</fullName>
    </submittedName>
</protein>
<gene>
    <name evidence="2" type="ORF">O181_101811</name>
</gene>
<dbReference type="EMBL" id="AVOT02071983">
    <property type="protein sequence ID" value="MBW0562096.1"/>
    <property type="molecule type" value="Genomic_DNA"/>
</dbReference>
<evidence type="ECO:0000313" key="2">
    <source>
        <dbReference type="EMBL" id="MBW0562096.1"/>
    </source>
</evidence>
<comment type="caution">
    <text evidence="2">The sequence shown here is derived from an EMBL/GenBank/DDBJ whole genome shotgun (WGS) entry which is preliminary data.</text>
</comment>
<sequence length="120" mass="13132">MGSLAKNDHFGSLCSEVPISRINKQVIVDRISRISIFTTNPDGKVIEEVEVVDQNIGQLQNSSPSHATSRDFQIQVISITPRNLQPRLASVPSSVPQYSPNLSADRQLSLASPFRPSPAH</sequence>
<evidence type="ECO:0000256" key="1">
    <source>
        <dbReference type="SAM" id="MobiDB-lite"/>
    </source>
</evidence>
<feature type="compositionally biased region" description="Polar residues" evidence="1">
    <location>
        <begin position="91"/>
        <end position="110"/>
    </location>
</feature>
<reference evidence="2" key="1">
    <citation type="submission" date="2021-03" db="EMBL/GenBank/DDBJ databases">
        <title>Draft genome sequence of rust myrtle Austropuccinia psidii MF-1, a brazilian biotype.</title>
        <authorList>
            <person name="Quecine M.C."/>
            <person name="Pachon D.M.R."/>
            <person name="Bonatelli M.L."/>
            <person name="Correr F.H."/>
            <person name="Franceschini L.M."/>
            <person name="Leite T.F."/>
            <person name="Margarido G.R.A."/>
            <person name="Almeida C.A."/>
            <person name="Ferrarezi J.A."/>
            <person name="Labate C.A."/>
        </authorList>
    </citation>
    <scope>NUCLEOTIDE SEQUENCE</scope>
    <source>
        <strain evidence="2">MF-1</strain>
    </source>
</reference>
<name>A0A9Q3JHS3_9BASI</name>
<accession>A0A9Q3JHS3</accession>
<evidence type="ECO:0000313" key="3">
    <source>
        <dbReference type="Proteomes" id="UP000765509"/>
    </source>
</evidence>
<organism evidence="2 3">
    <name type="scientific">Austropuccinia psidii MF-1</name>
    <dbReference type="NCBI Taxonomy" id="1389203"/>
    <lineage>
        <taxon>Eukaryota</taxon>
        <taxon>Fungi</taxon>
        <taxon>Dikarya</taxon>
        <taxon>Basidiomycota</taxon>
        <taxon>Pucciniomycotina</taxon>
        <taxon>Pucciniomycetes</taxon>
        <taxon>Pucciniales</taxon>
        <taxon>Sphaerophragmiaceae</taxon>
        <taxon>Austropuccinia</taxon>
    </lineage>
</organism>
<keyword evidence="3" id="KW-1185">Reference proteome</keyword>
<dbReference type="AlphaFoldDB" id="A0A9Q3JHS3"/>